<organism evidence="3">
    <name type="scientific">Drosophila grimshawi</name>
    <name type="common">Hawaiian fruit fly</name>
    <name type="synonym">Idiomyia grimshawi</name>
    <dbReference type="NCBI Taxonomy" id="7222"/>
    <lineage>
        <taxon>Eukaryota</taxon>
        <taxon>Metazoa</taxon>
        <taxon>Ecdysozoa</taxon>
        <taxon>Arthropoda</taxon>
        <taxon>Hexapoda</taxon>
        <taxon>Insecta</taxon>
        <taxon>Pterygota</taxon>
        <taxon>Neoptera</taxon>
        <taxon>Endopterygota</taxon>
        <taxon>Diptera</taxon>
        <taxon>Brachycera</taxon>
        <taxon>Muscomorpha</taxon>
        <taxon>Ephydroidea</taxon>
        <taxon>Drosophilidae</taxon>
        <taxon>Drosophila</taxon>
        <taxon>Hawaiian Drosophila</taxon>
    </lineage>
</organism>
<dbReference type="PANTHER" id="PTHR15286:SF1">
    <property type="entry name" value="FI07216P"/>
    <property type="match status" value="1"/>
</dbReference>
<feature type="region of interest" description="Disordered" evidence="1">
    <location>
        <begin position="88"/>
        <end position="114"/>
    </location>
</feature>
<proteinExistence type="predicted"/>
<dbReference type="eggNOG" id="KOG1574">
    <property type="taxonomic scope" value="Eukaryota"/>
</dbReference>
<dbReference type="AlphaFoldDB" id="B4IYL1"/>
<gene>
    <name evidence="2" type="primary">Dgri\GH15751</name>
    <name evidence="2" type="ORF">Dgri_GH15751</name>
</gene>
<keyword evidence="3" id="KW-1185">Reference proteome</keyword>
<dbReference type="SMR" id="B4IYL1"/>
<dbReference type="EMBL" id="CH916366">
    <property type="protein sequence ID" value="EDV95521.1"/>
    <property type="molecule type" value="Genomic_DNA"/>
</dbReference>
<dbReference type="SUPFAM" id="SSF54236">
    <property type="entry name" value="Ubiquitin-like"/>
    <property type="match status" value="1"/>
</dbReference>
<dbReference type="FunCoup" id="B4IYL1">
    <property type="interactions" value="1"/>
</dbReference>
<dbReference type="HOGENOM" id="CLU_038863_0_0_1"/>
<evidence type="ECO:0000313" key="2">
    <source>
        <dbReference type="EMBL" id="EDV95521.1"/>
    </source>
</evidence>
<dbReference type="OMA" id="WVDGEEH"/>
<name>B4IYL1_DROGR</name>
<evidence type="ECO:0000256" key="1">
    <source>
        <dbReference type="SAM" id="MobiDB-lite"/>
    </source>
</evidence>
<protein>
    <submittedName>
        <fullName evidence="2">GH15751</fullName>
    </submittedName>
</protein>
<dbReference type="STRING" id="7222.B4IYL1"/>
<dbReference type="InterPro" id="IPR033593">
    <property type="entry name" value="N-RASSF"/>
</dbReference>
<dbReference type="Gene3D" id="3.10.20.90">
    <property type="entry name" value="Phosphatidylinositol 3-kinase Catalytic Subunit, Chain A, domain 1"/>
    <property type="match status" value="1"/>
</dbReference>
<dbReference type="InParanoid" id="B4IYL1"/>
<dbReference type="Proteomes" id="UP000001070">
    <property type="component" value="Unassembled WGS sequence"/>
</dbReference>
<dbReference type="PANTHER" id="PTHR15286">
    <property type="entry name" value="RAS-ASSOCIATING DOMAIN CONTAINING PROTEIN"/>
    <property type="match status" value="1"/>
</dbReference>
<accession>B4IYL1</accession>
<feature type="region of interest" description="Disordered" evidence="1">
    <location>
        <begin position="187"/>
        <end position="210"/>
    </location>
</feature>
<dbReference type="KEGG" id="dgr:6556689"/>
<dbReference type="InterPro" id="IPR029071">
    <property type="entry name" value="Ubiquitin-like_domsf"/>
</dbReference>
<dbReference type="OrthoDB" id="10034447at2759"/>
<sequence>MLEQDTRSLKKDSTSIFATNWAQNGGINLDWDSCDSIDNTSDPVAITIDGEQHWVSGIDSNTTCTNLIWALLHYQEFEEKRCSDNNLNRSTNIPSQMKLTTNTKENKQTSYSSKDSKNSYQYVIVKQLRDSRFEEYLDGSTRILDVVSPNKQCELQLRHLVEKEPTDGSSRVNNQKQQQMFSMLSMSTDNDSGMGSPVASSRSERFRRRRGKQRCESALCRASSALPTPNMPQPLNYCIANPNERIMNIILTQDETINRQIYLLNEKEQEIMMIEDEKHRVRERKLSKNYMLDAYLDAPERPAQRKRNVNNQKKPRIQNSNLDTLITESGVESNRLETFWLERTYALNKLLHREEEQLLSLHAKIRKHQMRFAYHTKDEVLQQIDRLDSELSNQVDNIYKTERQLLIANEQLKAKLSVLECLGYELDVMPFTKPEIETETDLATDRFKSALNCQSQKDTDDQHCLKSFFSSQHLIEKNSTVLDQKTLKKRMFSAVDNPSSETRSDWCYQNREWMLDFDVEHFGTLV</sequence>
<evidence type="ECO:0000313" key="3">
    <source>
        <dbReference type="Proteomes" id="UP000001070"/>
    </source>
</evidence>
<dbReference type="PhylomeDB" id="B4IYL1"/>
<reference evidence="2 3" key="1">
    <citation type="journal article" date="2007" name="Nature">
        <title>Evolution of genes and genomes on the Drosophila phylogeny.</title>
        <authorList>
            <consortium name="Drosophila 12 Genomes Consortium"/>
            <person name="Clark A.G."/>
            <person name="Eisen M.B."/>
            <person name="Smith D.R."/>
            <person name="Bergman C.M."/>
            <person name="Oliver B."/>
            <person name="Markow T.A."/>
            <person name="Kaufman T.C."/>
            <person name="Kellis M."/>
            <person name="Gelbart W."/>
            <person name="Iyer V.N."/>
            <person name="Pollard D.A."/>
            <person name="Sackton T.B."/>
            <person name="Larracuente A.M."/>
            <person name="Singh N.D."/>
            <person name="Abad J.P."/>
            <person name="Abt D.N."/>
            <person name="Adryan B."/>
            <person name="Aguade M."/>
            <person name="Akashi H."/>
            <person name="Anderson W.W."/>
            <person name="Aquadro C.F."/>
            <person name="Ardell D.H."/>
            <person name="Arguello R."/>
            <person name="Artieri C.G."/>
            <person name="Barbash D.A."/>
            <person name="Barker D."/>
            <person name="Barsanti P."/>
            <person name="Batterham P."/>
            <person name="Batzoglou S."/>
            <person name="Begun D."/>
            <person name="Bhutkar A."/>
            <person name="Blanco E."/>
            <person name="Bosak S.A."/>
            <person name="Bradley R.K."/>
            <person name="Brand A.D."/>
            <person name="Brent M.R."/>
            <person name="Brooks A.N."/>
            <person name="Brown R.H."/>
            <person name="Butlin R.K."/>
            <person name="Caggese C."/>
            <person name="Calvi B.R."/>
            <person name="Bernardo de Carvalho A."/>
            <person name="Caspi A."/>
            <person name="Castrezana S."/>
            <person name="Celniker S.E."/>
            <person name="Chang J.L."/>
            <person name="Chapple C."/>
            <person name="Chatterji S."/>
            <person name="Chinwalla A."/>
            <person name="Civetta A."/>
            <person name="Clifton S.W."/>
            <person name="Comeron J.M."/>
            <person name="Costello J.C."/>
            <person name="Coyne J.A."/>
            <person name="Daub J."/>
            <person name="David R.G."/>
            <person name="Delcher A.L."/>
            <person name="Delehaunty K."/>
            <person name="Do C.B."/>
            <person name="Ebling H."/>
            <person name="Edwards K."/>
            <person name="Eickbush T."/>
            <person name="Evans J.D."/>
            <person name="Filipski A."/>
            <person name="Findeiss S."/>
            <person name="Freyhult E."/>
            <person name="Fulton L."/>
            <person name="Fulton R."/>
            <person name="Garcia A.C."/>
            <person name="Gardiner A."/>
            <person name="Garfield D.A."/>
            <person name="Garvin B.E."/>
            <person name="Gibson G."/>
            <person name="Gilbert D."/>
            <person name="Gnerre S."/>
            <person name="Godfrey J."/>
            <person name="Good R."/>
            <person name="Gotea V."/>
            <person name="Gravely B."/>
            <person name="Greenberg A.J."/>
            <person name="Griffiths-Jones S."/>
            <person name="Gross S."/>
            <person name="Guigo R."/>
            <person name="Gustafson E.A."/>
            <person name="Haerty W."/>
            <person name="Hahn M.W."/>
            <person name="Halligan D.L."/>
            <person name="Halpern A.L."/>
            <person name="Halter G.M."/>
            <person name="Han M.V."/>
            <person name="Heger A."/>
            <person name="Hillier L."/>
            <person name="Hinrichs A.S."/>
            <person name="Holmes I."/>
            <person name="Hoskins R.A."/>
            <person name="Hubisz M.J."/>
            <person name="Hultmark D."/>
            <person name="Huntley M.A."/>
            <person name="Jaffe D.B."/>
            <person name="Jagadeeshan S."/>
            <person name="Jeck W.R."/>
            <person name="Johnson J."/>
            <person name="Jones C.D."/>
            <person name="Jordan W.C."/>
            <person name="Karpen G.H."/>
            <person name="Kataoka E."/>
            <person name="Keightley P.D."/>
            <person name="Kheradpour P."/>
            <person name="Kirkness E.F."/>
            <person name="Koerich L.B."/>
            <person name="Kristiansen K."/>
            <person name="Kudrna D."/>
            <person name="Kulathinal R.J."/>
            <person name="Kumar S."/>
            <person name="Kwok R."/>
            <person name="Lander E."/>
            <person name="Langley C.H."/>
            <person name="Lapoint R."/>
            <person name="Lazzaro B.P."/>
            <person name="Lee S.J."/>
            <person name="Levesque L."/>
            <person name="Li R."/>
            <person name="Lin C.F."/>
            <person name="Lin M.F."/>
            <person name="Lindblad-Toh K."/>
            <person name="Llopart A."/>
            <person name="Long M."/>
            <person name="Low L."/>
            <person name="Lozovsky E."/>
            <person name="Lu J."/>
            <person name="Luo M."/>
            <person name="Machado C.A."/>
            <person name="Makalowski W."/>
            <person name="Marzo M."/>
            <person name="Matsuda M."/>
            <person name="Matzkin L."/>
            <person name="McAllister B."/>
            <person name="McBride C.S."/>
            <person name="McKernan B."/>
            <person name="McKernan K."/>
            <person name="Mendez-Lago M."/>
            <person name="Minx P."/>
            <person name="Mollenhauer M.U."/>
            <person name="Montooth K."/>
            <person name="Mount S.M."/>
            <person name="Mu X."/>
            <person name="Myers E."/>
            <person name="Negre B."/>
            <person name="Newfeld S."/>
            <person name="Nielsen R."/>
            <person name="Noor M.A."/>
            <person name="O'Grady P."/>
            <person name="Pachter L."/>
            <person name="Papaceit M."/>
            <person name="Parisi M.J."/>
            <person name="Parisi M."/>
            <person name="Parts L."/>
            <person name="Pedersen J.S."/>
            <person name="Pesole G."/>
            <person name="Phillippy A.M."/>
            <person name="Ponting C.P."/>
            <person name="Pop M."/>
            <person name="Porcelli D."/>
            <person name="Powell J.R."/>
            <person name="Prohaska S."/>
            <person name="Pruitt K."/>
            <person name="Puig M."/>
            <person name="Quesneville H."/>
            <person name="Ram K.R."/>
            <person name="Rand D."/>
            <person name="Rasmussen M.D."/>
            <person name="Reed L.K."/>
            <person name="Reenan R."/>
            <person name="Reily A."/>
            <person name="Remington K.A."/>
            <person name="Rieger T.T."/>
            <person name="Ritchie M.G."/>
            <person name="Robin C."/>
            <person name="Rogers Y.H."/>
            <person name="Rohde C."/>
            <person name="Rozas J."/>
            <person name="Rubenfield M.J."/>
            <person name="Ruiz A."/>
            <person name="Russo S."/>
            <person name="Salzberg S.L."/>
            <person name="Sanchez-Gracia A."/>
            <person name="Saranga D.J."/>
            <person name="Sato H."/>
            <person name="Schaeffer S.W."/>
            <person name="Schatz M.C."/>
            <person name="Schlenke T."/>
            <person name="Schwartz R."/>
            <person name="Segarra C."/>
            <person name="Singh R.S."/>
            <person name="Sirot L."/>
            <person name="Sirota M."/>
            <person name="Sisneros N.B."/>
            <person name="Smith C.D."/>
            <person name="Smith T.F."/>
            <person name="Spieth J."/>
            <person name="Stage D.E."/>
            <person name="Stark A."/>
            <person name="Stephan W."/>
            <person name="Strausberg R.L."/>
            <person name="Strempel S."/>
            <person name="Sturgill D."/>
            <person name="Sutton G."/>
            <person name="Sutton G.G."/>
            <person name="Tao W."/>
            <person name="Teichmann S."/>
            <person name="Tobari Y.N."/>
            <person name="Tomimura Y."/>
            <person name="Tsolas J.M."/>
            <person name="Valente V.L."/>
            <person name="Venter E."/>
            <person name="Venter J.C."/>
            <person name="Vicario S."/>
            <person name="Vieira F.G."/>
            <person name="Vilella A.J."/>
            <person name="Villasante A."/>
            <person name="Walenz B."/>
            <person name="Wang J."/>
            <person name="Wasserman M."/>
            <person name="Watts T."/>
            <person name="Wilson D."/>
            <person name="Wilson R.K."/>
            <person name="Wing R.A."/>
            <person name="Wolfner M.F."/>
            <person name="Wong A."/>
            <person name="Wong G.K."/>
            <person name="Wu C.I."/>
            <person name="Wu G."/>
            <person name="Yamamoto D."/>
            <person name="Yang H.P."/>
            <person name="Yang S.P."/>
            <person name="Yorke J.A."/>
            <person name="Yoshida K."/>
            <person name="Zdobnov E."/>
            <person name="Zhang P."/>
            <person name="Zhang Y."/>
            <person name="Zimin A.V."/>
            <person name="Baldwin J."/>
            <person name="Abdouelleil A."/>
            <person name="Abdulkadir J."/>
            <person name="Abebe A."/>
            <person name="Abera B."/>
            <person name="Abreu J."/>
            <person name="Acer S.C."/>
            <person name="Aftuck L."/>
            <person name="Alexander A."/>
            <person name="An P."/>
            <person name="Anderson E."/>
            <person name="Anderson S."/>
            <person name="Arachi H."/>
            <person name="Azer M."/>
            <person name="Bachantsang P."/>
            <person name="Barry A."/>
            <person name="Bayul T."/>
            <person name="Berlin A."/>
            <person name="Bessette D."/>
            <person name="Bloom T."/>
            <person name="Blye J."/>
            <person name="Boguslavskiy L."/>
            <person name="Bonnet C."/>
            <person name="Boukhgalter B."/>
            <person name="Bourzgui I."/>
            <person name="Brown A."/>
            <person name="Cahill P."/>
            <person name="Channer S."/>
            <person name="Cheshatsang Y."/>
            <person name="Chuda L."/>
            <person name="Citroen M."/>
            <person name="Collymore A."/>
            <person name="Cooke P."/>
            <person name="Costello M."/>
            <person name="D'Aco K."/>
            <person name="Daza R."/>
            <person name="De Haan G."/>
            <person name="DeGray S."/>
            <person name="DeMaso C."/>
            <person name="Dhargay N."/>
            <person name="Dooley K."/>
            <person name="Dooley E."/>
            <person name="Doricent M."/>
            <person name="Dorje P."/>
            <person name="Dorjee K."/>
            <person name="Dupes A."/>
            <person name="Elong R."/>
            <person name="Falk J."/>
            <person name="Farina A."/>
            <person name="Faro S."/>
            <person name="Ferguson D."/>
            <person name="Fisher S."/>
            <person name="Foley C.D."/>
            <person name="Franke A."/>
            <person name="Friedrich D."/>
            <person name="Gadbois L."/>
            <person name="Gearin G."/>
            <person name="Gearin C.R."/>
            <person name="Giannoukos G."/>
            <person name="Goode T."/>
            <person name="Graham J."/>
            <person name="Grandbois E."/>
            <person name="Grewal S."/>
            <person name="Gyaltsen K."/>
            <person name="Hafez N."/>
            <person name="Hagos B."/>
            <person name="Hall J."/>
            <person name="Henson C."/>
            <person name="Hollinger A."/>
            <person name="Honan T."/>
            <person name="Huard M.D."/>
            <person name="Hughes L."/>
            <person name="Hurhula B."/>
            <person name="Husby M.E."/>
            <person name="Kamat A."/>
            <person name="Kanga B."/>
            <person name="Kashin S."/>
            <person name="Khazanovich D."/>
            <person name="Kisner P."/>
            <person name="Lance K."/>
            <person name="Lara M."/>
            <person name="Lee W."/>
            <person name="Lennon N."/>
            <person name="Letendre F."/>
            <person name="LeVine R."/>
            <person name="Lipovsky A."/>
            <person name="Liu X."/>
            <person name="Liu J."/>
            <person name="Liu S."/>
            <person name="Lokyitsang T."/>
            <person name="Lokyitsang Y."/>
            <person name="Lubonja R."/>
            <person name="Lui A."/>
            <person name="MacDonald P."/>
            <person name="Magnisalis V."/>
            <person name="Maru K."/>
            <person name="Matthews C."/>
            <person name="McCusker W."/>
            <person name="McDonough S."/>
            <person name="Mehta T."/>
            <person name="Meldrim J."/>
            <person name="Meneus L."/>
            <person name="Mihai O."/>
            <person name="Mihalev A."/>
            <person name="Mihova T."/>
            <person name="Mittelman R."/>
            <person name="Mlenga V."/>
            <person name="Montmayeur A."/>
            <person name="Mulrain L."/>
            <person name="Navidi A."/>
            <person name="Naylor J."/>
            <person name="Negash T."/>
            <person name="Nguyen T."/>
            <person name="Nguyen N."/>
            <person name="Nicol R."/>
            <person name="Norbu C."/>
            <person name="Norbu N."/>
            <person name="Novod N."/>
            <person name="O'Neill B."/>
            <person name="Osman S."/>
            <person name="Markiewicz E."/>
            <person name="Oyono O.L."/>
            <person name="Patti C."/>
            <person name="Phunkhang P."/>
            <person name="Pierre F."/>
            <person name="Priest M."/>
            <person name="Raghuraman S."/>
            <person name="Rege F."/>
            <person name="Reyes R."/>
            <person name="Rise C."/>
            <person name="Rogov P."/>
            <person name="Ross K."/>
            <person name="Ryan E."/>
            <person name="Settipalli S."/>
            <person name="Shea T."/>
            <person name="Sherpa N."/>
            <person name="Shi L."/>
            <person name="Shih D."/>
            <person name="Sparrow T."/>
            <person name="Spaulding J."/>
            <person name="Stalker J."/>
            <person name="Stange-Thomann N."/>
            <person name="Stavropoulos S."/>
            <person name="Stone C."/>
            <person name="Strader C."/>
            <person name="Tesfaye S."/>
            <person name="Thomson T."/>
            <person name="Thoulutsang Y."/>
            <person name="Thoulutsang D."/>
            <person name="Topham K."/>
            <person name="Topping I."/>
            <person name="Tsamla T."/>
            <person name="Vassiliev H."/>
            <person name="Vo A."/>
            <person name="Wangchuk T."/>
            <person name="Wangdi T."/>
            <person name="Weiand M."/>
            <person name="Wilkinson J."/>
            <person name="Wilson A."/>
            <person name="Yadav S."/>
            <person name="Young G."/>
            <person name="Yu Q."/>
            <person name="Zembek L."/>
            <person name="Zhong D."/>
            <person name="Zimmer A."/>
            <person name="Zwirko Z."/>
            <person name="Jaffe D.B."/>
            <person name="Alvarez P."/>
            <person name="Brockman W."/>
            <person name="Butler J."/>
            <person name="Chin C."/>
            <person name="Gnerre S."/>
            <person name="Grabherr M."/>
            <person name="Kleber M."/>
            <person name="Mauceli E."/>
            <person name="MacCallum I."/>
        </authorList>
    </citation>
    <scope>NUCLEOTIDE SEQUENCE [LARGE SCALE GENOMIC DNA]</scope>
    <source>
        <strain evidence="3">Tucson 15287-2541.00</strain>
    </source>
</reference>